<feature type="signal peptide" evidence="5">
    <location>
        <begin position="1"/>
        <end position="19"/>
    </location>
</feature>
<dbReference type="InterPro" id="IPR030678">
    <property type="entry name" value="Peptide/Ni-bd"/>
</dbReference>
<dbReference type="PANTHER" id="PTHR30290:SF10">
    <property type="entry name" value="PERIPLASMIC OLIGOPEPTIDE-BINDING PROTEIN-RELATED"/>
    <property type="match status" value="1"/>
</dbReference>
<dbReference type="InterPro" id="IPR039424">
    <property type="entry name" value="SBP_5"/>
</dbReference>
<dbReference type="GO" id="GO:0043190">
    <property type="term" value="C:ATP-binding cassette (ABC) transporter complex"/>
    <property type="evidence" value="ECO:0007669"/>
    <property type="project" value="InterPro"/>
</dbReference>
<dbReference type="OrthoDB" id="8144963at2"/>
<sequence length="514" mass="57286">MRLIFLFSLLLVLTGCGGAADETVLPGPDQIVRLSDSEIKGLDPQGVSDLSSLRVLADQYEGLTRLDARGEAEPGLAKKWTVSADGLRWIFELRPDLEFSDATPINAHLFPDVLARLRAEETAAPTRTLFDNISTIVALDAQMVEIRLKSPSPALPVLLAHPALSAIPLHRIREAGNRWTADRPVVTSGPYRLTHWLLNNHARLERNPNWHDDTKITGNIIWKPMDDSLAGMRLILAGGADIASDYPVSRHQWLEDNHPGLAHSTPYLGSYYFVFNTRKPPFDDARVRTALSMAIERQWIADKVMAIGNSPSWSVLPPGLNGGSAYRPVWATWPRERRLREAEGILREAGYDADNPLTFEIRFNSSAEHRRVSVALAAMWQPLPVRTTLFNSEAALHFSALRQHDFALARSGWIADIPVPENFLMVHQPANGPGNYSGYSNPAYDRLVNDARQSADAGKRAALFAQANQLLTRDMPILPLYFYVTRSLVASRIDGWDDNISNVHPSRTLRIRTP</sequence>
<keyword evidence="3" id="KW-0813">Transport</keyword>
<evidence type="ECO:0000313" key="7">
    <source>
        <dbReference type="EMBL" id="SIO18710.1"/>
    </source>
</evidence>
<keyword evidence="8" id="KW-1185">Reference proteome</keyword>
<comment type="subcellular location">
    <subcellularLocation>
        <location evidence="1">Periplasm</location>
    </subcellularLocation>
</comment>
<dbReference type="GO" id="GO:0015833">
    <property type="term" value="P:peptide transport"/>
    <property type="evidence" value="ECO:0007669"/>
    <property type="project" value="TreeGrafter"/>
</dbReference>
<reference evidence="8" key="1">
    <citation type="submission" date="2016-11" db="EMBL/GenBank/DDBJ databases">
        <authorList>
            <person name="Varghese N."/>
            <person name="Submissions S."/>
        </authorList>
    </citation>
    <scope>NUCLEOTIDE SEQUENCE [LARGE SCALE GENOMIC DNA]</scope>
    <source>
        <strain evidence="8">DSM 22363</strain>
    </source>
</reference>
<dbReference type="InterPro" id="IPR000914">
    <property type="entry name" value="SBP_5_dom"/>
</dbReference>
<evidence type="ECO:0000256" key="1">
    <source>
        <dbReference type="ARBA" id="ARBA00004418"/>
    </source>
</evidence>
<evidence type="ECO:0000256" key="4">
    <source>
        <dbReference type="ARBA" id="ARBA00022729"/>
    </source>
</evidence>
<dbReference type="RefSeq" id="WP_074206160.1">
    <property type="nucleotide sequence ID" value="NZ_FSQW01000002.1"/>
</dbReference>
<dbReference type="Gene3D" id="3.40.190.10">
    <property type="entry name" value="Periplasmic binding protein-like II"/>
    <property type="match status" value="1"/>
</dbReference>
<gene>
    <name evidence="7" type="ORF">SAMN02745824_3272</name>
</gene>
<dbReference type="PIRSF" id="PIRSF002741">
    <property type="entry name" value="MppA"/>
    <property type="match status" value="1"/>
</dbReference>
<dbReference type="GO" id="GO:1904680">
    <property type="term" value="F:peptide transmembrane transporter activity"/>
    <property type="evidence" value="ECO:0007669"/>
    <property type="project" value="TreeGrafter"/>
</dbReference>
<dbReference type="GO" id="GO:0030288">
    <property type="term" value="C:outer membrane-bounded periplasmic space"/>
    <property type="evidence" value="ECO:0007669"/>
    <property type="project" value="UniProtKB-ARBA"/>
</dbReference>
<evidence type="ECO:0000259" key="6">
    <source>
        <dbReference type="Pfam" id="PF00496"/>
    </source>
</evidence>
<evidence type="ECO:0000256" key="5">
    <source>
        <dbReference type="SAM" id="SignalP"/>
    </source>
</evidence>
<dbReference type="EMBL" id="FSQW01000002">
    <property type="protein sequence ID" value="SIO18710.1"/>
    <property type="molecule type" value="Genomic_DNA"/>
</dbReference>
<dbReference type="Pfam" id="PF00496">
    <property type="entry name" value="SBP_bac_5"/>
    <property type="match status" value="1"/>
</dbReference>
<dbReference type="Gene3D" id="3.90.76.10">
    <property type="entry name" value="Dipeptide-binding Protein, Domain 1"/>
    <property type="match status" value="1"/>
</dbReference>
<dbReference type="STRING" id="1123272.SAMN02745824_3272"/>
<organism evidence="7 8">
    <name type="scientific">Parasphingorhabdus marina DSM 22363</name>
    <dbReference type="NCBI Taxonomy" id="1123272"/>
    <lineage>
        <taxon>Bacteria</taxon>
        <taxon>Pseudomonadati</taxon>
        <taxon>Pseudomonadota</taxon>
        <taxon>Alphaproteobacteria</taxon>
        <taxon>Sphingomonadales</taxon>
        <taxon>Sphingomonadaceae</taxon>
        <taxon>Parasphingorhabdus</taxon>
    </lineage>
</organism>
<feature type="chain" id="PRO_5012613534" evidence="5">
    <location>
        <begin position="20"/>
        <end position="514"/>
    </location>
</feature>
<dbReference type="Proteomes" id="UP000185192">
    <property type="component" value="Unassembled WGS sequence"/>
</dbReference>
<comment type="similarity">
    <text evidence="2">Belongs to the bacterial solute-binding protein 5 family.</text>
</comment>
<protein>
    <submittedName>
        <fullName evidence="7">Peptide/nickel transport system substrate-binding protein</fullName>
    </submittedName>
</protein>
<keyword evidence="4 5" id="KW-0732">Signal</keyword>
<evidence type="ECO:0000256" key="2">
    <source>
        <dbReference type="ARBA" id="ARBA00005695"/>
    </source>
</evidence>
<dbReference type="PROSITE" id="PS51257">
    <property type="entry name" value="PROKAR_LIPOPROTEIN"/>
    <property type="match status" value="1"/>
</dbReference>
<proteinExistence type="inferred from homology"/>
<dbReference type="PANTHER" id="PTHR30290">
    <property type="entry name" value="PERIPLASMIC BINDING COMPONENT OF ABC TRANSPORTER"/>
    <property type="match status" value="1"/>
</dbReference>
<accession>A0A1N6HG05</accession>
<dbReference type="AlphaFoldDB" id="A0A1N6HG05"/>
<dbReference type="SUPFAM" id="SSF53850">
    <property type="entry name" value="Periplasmic binding protein-like II"/>
    <property type="match status" value="1"/>
</dbReference>
<feature type="domain" description="Solute-binding protein family 5" evidence="6">
    <location>
        <begin position="72"/>
        <end position="426"/>
    </location>
</feature>
<name>A0A1N6HG05_9SPHN</name>
<dbReference type="CDD" id="cd08504">
    <property type="entry name" value="PBP2_OppA"/>
    <property type="match status" value="1"/>
</dbReference>
<evidence type="ECO:0000256" key="3">
    <source>
        <dbReference type="ARBA" id="ARBA00022448"/>
    </source>
</evidence>
<evidence type="ECO:0000313" key="8">
    <source>
        <dbReference type="Proteomes" id="UP000185192"/>
    </source>
</evidence>
<dbReference type="Gene3D" id="3.10.105.10">
    <property type="entry name" value="Dipeptide-binding Protein, Domain 3"/>
    <property type="match status" value="1"/>
</dbReference>